<name>A0A452XWU3_AEGTS</name>
<feature type="compositionally biased region" description="Polar residues" evidence="1">
    <location>
        <begin position="73"/>
        <end position="83"/>
    </location>
</feature>
<dbReference type="Proteomes" id="UP000015105">
    <property type="component" value="Chromosome 1D"/>
</dbReference>
<sequence>KHAQDTKLMIPIVVAALSLMPDGGGRSTLFSRRPTPRRPNASFVFSTQATSRLGASPAQLQIVHEWAFYTQTSSGTHTSQPHNSAPLRTRMPTNPSAIPTTAT</sequence>
<feature type="region of interest" description="Disordered" evidence="1">
    <location>
        <begin position="73"/>
        <end position="103"/>
    </location>
</feature>
<feature type="compositionally biased region" description="Polar residues" evidence="1">
    <location>
        <begin position="91"/>
        <end position="103"/>
    </location>
</feature>
<organism evidence="2 3">
    <name type="scientific">Aegilops tauschii subsp. strangulata</name>
    <name type="common">Goatgrass</name>
    <dbReference type="NCBI Taxonomy" id="200361"/>
    <lineage>
        <taxon>Eukaryota</taxon>
        <taxon>Viridiplantae</taxon>
        <taxon>Streptophyta</taxon>
        <taxon>Embryophyta</taxon>
        <taxon>Tracheophyta</taxon>
        <taxon>Spermatophyta</taxon>
        <taxon>Magnoliopsida</taxon>
        <taxon>Liliopsida</taxon>
        <taxon>Poales</taxon>
        <taxon>Poaceae</taxon>
        <taxon>BOP clade</taxon>
        <taxon>Pooideae</taxon>
        <taxon>Triticodae</taxon>
        <taxon>Triticeae</taxon>
        <taxon>Triticinae</taxon>
        <taxon>Aegilops</taxon>
    </lineage>
</organism>
<dbReference type="AlphaFoldDB" id="A0A452XWU3"/>
<dbReference type="Gramene" id="AET1Gv20194300.2">
    <property type="protein sequence ID" value="AET1Gv20194300.2"/>
    <property type="gene ID" value="AET1Gv20194300"/>
</dbReference>
<accession>A0A452XWU3</accession>
<evidence type="ECO:0000313" key="3">
    <source>
        <dbReference type="Proteomes" id="UP000015105"/>
    </source>
</evidence>
<reference evidence="3" key="2">
    <citation type="journal article" date="2017" name="Nat. Plants">
        <title>The Aegilops tauschii genome reveals multiple impacts of transposons.</title>
        <authorList>
            <person name="Zhao G."/>
            <person name="Zou C."/>
            <person name="Li K."/>
            <person name="Wang K."/>
            <person name="Li T."/>
            <person name="Gao L."/>
            <person name="Zhang X."/>
            <person name="Wang H."/>
            <person name="Yang Z."/>
            <person name="Liu X."/>
            <person name="Jiang W."/>
            <person name="Mao L."/>
            <person name="Kong X."/>
            <person name="Jiao Y."/>
            <person name="Jia J."/>
        </authorList>
    </citation>
    <scope>NUCLEOTIDE SEQUENCE [LARGE SCALE GENOMIC DNA]</scope>
    <source>
        <strain evidence="3">cv. AL8/78</strain>
    </source>
</reference>
<reference evidence="3" key="1">
    <citation type="journal article" date="2014" name="Science">
        <title>Ancient hybridizations among the ancestral genomes of bread wheat.</title>
        <authorList>
            <consortium name="International Wheat Genome Sequencing Consortium,"/>
            <person name="Marcussen T."/>
            <person name="Sandve S.R."/>
            <person name="Heier L."/>
            <person name="Spannagl M."/>
            <person name="Pfeifer M."/>
            <person name="Jakobsen K.S."/>
            <person name="Wulff B.B."/>
            <person name="Steuernagel B."/>
            <person name="Mayer K.F."/>
            <person name="Olsen O.A."/>
        </authorList>
    </citation>
    <scope>NUCLEOTIDE SEQUENCE [LARGE SCALE GENOMIC DNA]</scope>
    <source>
        <strain evidence="3">cv. AL8/78</strain>
    </source>
</reference>
<reference evidence="2" key="3">
    <citation type="journal article" date="2017" name="Nature">
        <title>Genome sequence of the progenitor of the wheat D genome Aegilops tauschii.</title>
        <authorList>
            <person name="Luo M.C."/>
            <person name="Gu Y.Q."/>
            <person name="Puiu D."/>
            <person name="Wang H."/>
            <person name="Twardziok S.O."/>
            <person name="Deal K.R."/>
            <person name="Huo N."/>
            <person name="Zhu T."/>
            <person name="Wang L."/>
            <person name="Wang Y."/>
            <person name="McGuire P.E."/>
            <person name="Liu S."/>
            <person name="Long H."/>
            <person name="Ramasamy R.K."/>
            <person name="Rodriguez J.C."/>
            <person name="Van S.L."/>
            <person name="Yuan L."/>
            <person name="Wang Z."/>
            <person name="Xia Z."/>
            <person name="Xiao L."/>
            <person name="Anderson O.D."/>
            <person name="Ouyang S."/>
            <person name="Liang Y."/>
            <person name="Zimin A.V."/>
            <person name="Pertea G."/>
            <person name="Qi P."/>
            <person name="Bennetzen J.L."/>
            <person name="Dai X."/>
            <person name="Dawson M.W."/>
            <person name="Muller H.G."/>
            <person name="Kugler K."/>
            <person name="Rivarola-Duarte L."/>
            <person name="Spannagl M."/>
            <person name="Mayer K.F.X."/>
            <person name="Lu F.H."/>
            <person name="Bevan M.W."/>
            <person name="Leroy P."/>
            <person name="Li P."/>
            <person name="You F.M."/>
            <person name="Sun Q."/>
            <person name="Liu Z."/>
            <person name="Lyons E."/>
            <person name="Wicker T."/>
            <person name="Salzberg S.L."/>
            <person name="Devos K.M."/>
            <person name="Dvorak J."/>
        </authorList>
    </citation>
    <scope>NUCLEOTIDE SEQUENCE [LARGE SCALE GENOMIC DNA]</scope>
    <source>
        <strain evidence="2">cv. AL8/78</strain>
    </source>
</reference>
<reference evidence="2" key="5">
    <citation type="journal article" date="2021" name="G3 (Bethesda)">
        <title>Aegilops tauschii genome assembly Aet v5.0 features greater sequence contiguity and improved annotation.</title>
        <authorList>
            <person name="Wang L."/>
            <person name="Zhu T."/>
            <person name="Rodriguez J.C."/>
            <person name="Deal K.R."/>
            <person name="Dubcovsky J."/>
            <person name="McGuire P.E."/>
            <person name="Lux T."/>
            <person name="Spannagl M."/>
            <person name="Mayer K.F.X."/>
            <person name="Baldrich P."/>
            <person name="Meyers B.C."/>
            <person name="Huo N."/>
            <person name="Gu Y.Q."/>
            <person name="Zhou H."/>
            <person name="Devos K.M."/>
            <person name="Bennetzen J.L."/>
            <person name="Unver T."/>
            <person name="Budak H."/>
            <person name="Gulick P.J."/>
            <person name="Galiba G."/>
            <person name="Kalapos B."/>
            <person name="Nelson D.R."/>
            <person name="Li P."/>
            <person name="You F.M."/>
            <person name="Luo M.C."/>
            <person name="Dvorak J."/>
        </authorList>
    </citation>
    <scope>NUCLEOTIDE SEQUENCE [LARGE SCALE GENOMIC DNA]</scope>
    <source>
        <strain evidence="2">cv. AL8/78</strain>
    </source>
</reference>
<reference evidence="2" key="4">
    <citation type="submission" date="2019-03" db="UniProtKB">
        <authorList>
            <consortium name="EnsemblPlants"/>
        </authorList>
    </citation>
    <scope>IDENTIFICATION</scope>
</reference>
<protein>
    <submittedName>
        <fullName evidence="2">Uncharacterized protein</fullName>
    </submittedName>
</protein>
<dbReference type="EnsemblPlants" id="AET1Gv20194300.2">
    <property type="protein sequence ID" value="AET1Gv20194300.2"/>
    <property type="gene ID" value="AET1Gv20194300"/>
</dbReference>
<keyword evidence="3" id="KW-1185">Reference proteome</keyword>
<evidence type="ECO:0000313" key="2">
    <source>
        <dbReference type="EnsemblPlants" id="AET1Gv20194300.2"/>
    </source>
</evidence>
<evidence type="ECO:0000256" key="1">
    <source>
        <dbReference type="SAM" id="MobiDB-lite"/>
    </source>
</evidence>
<proteinExistence type="predicted"/>